<dbReference type="AlphaFoldDB" id="A0A6J4QR33"/>
<gene>
    <name evidence="1" type="ORF">AVDCRST_MAG80-1967</name>
</gene>
<protein>
    <submittedName>
        <fullName evidence="1">Uncharacterized protein</fullName>
    </submittedName>
</protein>
<name>A0A6J4QR33_9ACTN</name>
<sequence length="54" mass="6002">MLYPSLGPRRYPHVAKLSHLGDLHNIKRAGACRLPHAVAATGGQLRFYETSLFL</sequence>
<reference evidence="1" key="1">
    <citation type="submission" date="2020-02" db="EMBL/GenBank/DDBJ databases">
        <authorList>
            <person name="Meier V. D."/>
        </authorList>
    </citation>
    <scope>NUCLEOTIDE SEQUENCE</scope>
    <source>
        <strain evidence="1">AVDCRST_MAG80</strain>
    </source>
</reference>
<evidence type="ECO:0000313" key="1">
    <source>
        <dbReference type="EMBL" id="CAA9448032.1"/>
    </source>
</evidence>
<organism evidence="1">
    <name type="scientific">uncultured Rubrobacteraceae bacterium</name>
    <dbReference type="NCBI Taxonomy" id="349277"/>
    <lineage>
        <taxon>Bacteria</taxon>
        <taxon>Bacillati</taxon>
        <taxon>Actinomycetota</taxon>
        <taxon>Rubrobacteria</taxon>
        <taxon>Rubrobacterales</taxon>
        <taxon>Rubrobacteraceae</taxon>
        <taxon>environmental samples</taxon>
    </lineage>
</organism>
<accession>A0A6J4QR33</accession>
<dbReference type="EMBL" id="CADCVC010000169">
    <property type="protein sequence ID" value="CAA9448032.1"/>
    <property type="molecule type" value="Genomic_DNA"/>
</dbReference>
<proteinExistence type="predicted"/>